<dbReference type="Proteomes" id="UP000663722">
    <property type="component" value="Chromosome"/>
</dbReference>
<evidence type="ECO:0000313" key="4">
    <source>
        <dbReference type="Proteomes" id="UP000663722"/>
    </source>
</evidence>
<feature type="coiled-coil region" evidence="1">
    <location>
        <begin position="187"/>
        <end position="214"/>
    </location>
</feature>
<evidence type="ECO:0000256" key="2">
    <source>
        <dbReference type="SAM" id="MobiDB-lite"/>
    </source>
</evidence>
<evidence type="ECO:0008006" key="5">
    <source>
        <dbReference type="Google" id="ProtNLM"/>
    </source>
</evidence>
<keyword evidence="1" id="KW-0175">Coiled coil</keyword>
<evidence type="ECO:0000256" key="1">
    <source>
        <dbReference type="SAM" id="Coils"/>
    </source>
</evidence>
<reference evidence="3" key="1">
    <citation type="journal article" date="2021" name="Microb. Physiol.">
        <title>Proteogenomic Insights into the Physiology of Marine, Sulfate-Reducing, Filamentous Desulfonema limicola and Desulfonema magnum.</title>
        <authorList>
            <person name="Schnaars V."/>
            <person name="Wohlbrand L."/>
            <person name="Scheve S."/>
            <person name="Hinrichs C."/>
            <person name="Reinhardt R."/>
            <person name="Rabus R."/>
        </authorList>
    </citation>
    <scope>NUCLEOTIDE SEQUENCE</scope>
    <source>
        <strain evidence="3">4be13</strain>
    </source>
</reference>
<accession>A0A975BHL2</accession>
<dbReference type="AlphaFoldDB" id="A0A975BHL2"/>
<sequence>MNTYISISHLIKISLLTVSVCLLLYPIGAVAGKTSPSRVNSIKIEKSDNTISVNLVNADISDVAKALSEQTGIKVLLDESITRTVTSKFQNMPVEQGIKRLLGHSLSSAFVFAKETGPSGKETYRLDTVKIFNTGKMLSASYKKFDGNIRYPEKANTFSKPDISDAKMRHQMPGSPGAIRYEILQARQNLNIIHKKSKRERDRAKRKVAEIRMKLSRAVSPDERSSLTKKLSFANQELSRINNLNRNIITDEERNLRYLVEEEAKIQQKGKFTERLRESEAQQKLGERRKQ</sequence>
<keyword evidence="4" id="KW-1185">Reference proteome</keyword>
<name>A0A975BHL2_9BACT</name>
<organism evidence="3 4">
    <name type="scientific">Desulfonema magnum</name>
    <dbReference type="NCBI Taxonomy" id="45655"/>
    <lineage>
        <taxon>Bacteria</taxon>
        <taxon>Pseudomonadati</taxon>
        <taxon>Thermodesulfobacteriota</taxon>
        <taxon>Desulfobacteria</taxon>
        <taxon>Desulfobacterales</taxon>
        <taxon>Desulfococcaceae</taxon>
        <taxon>Desulfonema</taxon>
    </lineage>
</organism>
<dbReference type="Gene3D" id="3.55.50.30">
    <property type="match status" value="1"/>
</dbReference>
<proteinExistence type="predicted"/>
<dbReference type="KEGG" id="dmm:dnm_011850"/>
<dbReference type="EMBL" id="CP061800">
    <property type="protein sequence ID" value="QTA85180.1"/>
    <property type="molecule type" value="Genomic_DNA"/>
</dbReference>
<evidence type="ECO:0000313" key="3">
    <source>
        <dbReference type="EMBL" id="QTA85180.1"/>
    </source>
</evidence>
<protein>
    <recommendedName>
        <fullName evidence="5">Secretin/TonB short N-terminal domain-containing protein</fullName>
    </recommendedName>
</protein>
<gene>
    <name evidence="3" type="ORF">dnm_011850</name>
</gene>
<feature type="region of interest" description="Disordered" evidence="2">
    <location>
        <begin position="270"/>
        <end position="291"/>
    </location>
</feature>
<dbReference type="RefSeq" id="WP_207681337.1">
    <property type="nucleotide sequence ID" value="NZ_CP061800.1"/>
</dbReference>